<evidence type="ECO:0000259" key="3">
    <source>
        <dbReference type="PROSITE" id="PS50977"/>
    </source>
</evidence>
<evidence type="ECO:0000313" key="5">
    <source>
        <dbReference type="Proteomes" id="UP001597156"/>
    </source>
</evidence>
<gene>
    <name evidence="4" type="ORF">ACFQ22_14495</name>
</gene>
<dbReference type="PANTHER" id="PTHR43479">
    <property type="entry name" value="ACREF/ENVCD OPERON REPRESSOR-RELATED"/>
    <property type="match status" value="1"/>
</dbReference>
<dbReference type="Pfam" id="PF14278">
    <property type="entry name" value="TetR_C_8"/>
    <property type="match status" value="1"/>
</dbReference>
<dbReference type="RefSeq" id="WP_121978771.1">
    <property type="nucleotide sequence ID" value="NZ_JBHTLH010000044.1"/>
</dbReference>
<protein>
    <submittedName>
        <fullName evidence="4">TetR/AcrR family transcriptional regulator</fullName>
    </submittedName>
</protein>
<dbReference type="PANTHER" id="PTHR43479:SF11">
    <property type="entry name" value="ACREF_ENVCD OPERON REPRESSOR-RELATED"/>
    <property type="match status" value="1"/>
</dbReference>
<evidence type="ECO:0000256" key="1">
    <source>
        <dbReference type="ARBA" id="ARBA00023125"/>
    </source>
</evidence>
<sequence>MNKKSLKTQHQIETALFEIMQTKKFAEISITEIAEKAAVSRMSFYRNYADKTDILEKFLEKIYHQFLNDVAKQHLNDLSQFISLYFTYFKNHRKIVSAVIHAGAEGLILKKQTDFFKRFFLERIQPTPPLFNYEIAYYSGAILSTLIYWSRDNYQLPINDIITILSKNINVNFKASTDNHN</sequence>
<name>A0ABW3PN55_9LACO</name>
<dbReference type="Gene3D" id="1.10.357.10">
    <property type="entry name" value="Tetracycline Repressor, domain 2"/>
    <property type="match status" value="1"/>
</dbReference>
<evidence type="ECO:0000256" key="2">
    <source>
        <dbReference type="PROSITE-ProRule" id="PRU00335"/>
    </source>
</evidence>
<dbReference type="Proteomes" id="UP001597156">
    <property type="component" value="Unassembled WGS sequence"/>
</dbReference>
<dbReference type="EMBL" id="JBHTLH010000044">
    <property type="protein sequence ID" value="MFD1126550.1"/>
    <property type="molecule type" value="Genomic_DNA"/>
</dbReference>
<organism evidence="4 5">
    <name type="scientific">Lentilactobacillus raoultii</name>
    <dbReference type="NCBI Taxonomy" id="1987503"/>
    <lineage>
        <taxon>Bacteria</taxon>
        <taxon>Bacillati</taxon>
        <taxon>Bacillota</taxon>
        <taxon>Bacilli</taxon>
        <taxon>Lactobacillales</taxon>
        <taxon>Lactobacillaceae</taxon>
        <taxon>Lentilactobacillus</taxon>
    </lineage>
</organism>
<reference evidence="5" key="1">
    <citation type="journal article" date="2019" name="Int. J. Syst. Evol. Microbiol.">
        <title>The Global Catalogue of Microorganisms (GCM) 10K type strain sequencing project: providing services to taxonomists for standard genome sequencing and annotation.</title>
        <authorList>
            <consortium name="The Broad Institute Genomics Platform"/>
            <consortium name="The Broad Institute Genome Sequencing Center for Infectious Disease"/>
            <person name="Wu L."/>
            <person name="Ma J."/>
        </authorList>
    </citation>
    <scope>NUCLEOTIDE SEQUENCE [LARGE SCALE GENOMIC DNA]</scope>
    <source>
        <strain evidence="5">CCUG 71848</strain>
    </source>
</reference>
<feature type="domain" description="HTH tetR-type" evidence="3">
    <location>
        <begin position="6"/>
        <end position="66"/>
    </location>
</feature>
<feature type="DNA-binding region" description="H-T-H motif" evidence="2">
    <location>
        <begin position="29"/>
        <end position="48"/>
    </location>
</feature>
<dbReference type="InterPro" id="IPR009057">
    <property type="entry name" value="Homeodomain-like_sf"/>
</dbReference>
<dbReference type="InterPro" id="IPR039532">
    <property type="entry name" value="TetR_C_Firmicutes"/>
</dbReference>
<dbReference type="SUPFAM" id="SSF46689">
    <property type="entry name" value="Homeodomain-like"/>
    <property type="match status" value="1"/>
</dbReference>
<comment type="caution">
    <text evidence="4">The sequence shown here is derived from an EMBL/GenBank/DDBJ whole genome shotgun (WGS) entry which is preliminary data.</text>
</comment>
<proteinExistence type="predicted"/>
<keyword evidence="1 2" id="KW-0238">DNA-binding</keyword>
<dbReference type="PROSITE" id="PS50977">
    <property type="entry name" value="HTH_TETR_2"/>
    <property type="match status" value="1"/>
</dbReference>
<accession>A0ABW3PN55</accession>
<evidence type="ECO:0000313" key="4">
    <source>
        <dbReference type="EMBL" id="MFD1126550.1"/>
    </source>
</evidence>
<dbReference type="InterPro" id="IPR001647">
    <property type="entry name" value="HTH_TetR"/>
</dbReference>
<dbReference type="InterPro" id="IPR050624">
    <property type="entry name" value="HTH-type_Tx_Regulator"/>
</dbReference>
<keyword evidence="5" id="KW-1185">Reference proteome</keyword>